<gene>
    <name evidence="13" type="ORF">SAMN05444171_1265</name>
</gene>
<evidence type="ECO:0000256" key="7">
    <source>
        <dbReference type="ARBA" id="ARBA00022989"/>
    </source>
</evidence>
<dbReference type="PROSITE" id="PS00409">
    <property type="entry name" value="PROKAR_NTER_METHYL"/>
    <property type="match status" value="1"/>
</dbReference>
<keyword evidence="5" id="KW-0997">Cell inner membrane</keyword>
<dbReference type="Gene3D" id="3.30.700.10">
    <property type="entry name" value="Glycoprotein, Type 4 Pilin"/>
    <property type="match status" value="1"/>
</dbReference>
<dbReference type="AlphaFoldDB" id="A0A1H4S0R2"/>
<evidence type="ECO:0000256" key="5">
    <source>
        <dbReference type="ARBA" id="ARBA00022519"/>
    </source>
</evidence>
<proteinExistence type="inferred from homology"/>
<keyword evidence="4" id="KW-0488">Methylation</keyword>
<dbReference type="GO" id="GO:0015628">
    <property type="term" value="P:protein secretion by the type II secretion system"/>
    <property type="evidence" value="ECO:0007669"/>
    <property type="project" value="InterPro"/>
</dbReference>
<dbReference type="RefSeq" id="WP_074816919.1">
    <property type="nucleotide sequence ID" value="NZ_FNTI01000001.1"/>
</dbReference>
<dbReference type="GO" id="GO:0005886">
    <property type="term" value="C:plasma membrane"/>
    <property type="evidence" value="ECO:0007669"/>
    <property type="project" value="UniProtKB-SubCell"/>
</dbReference>
<keyword evidence="3" id="KW-1003">Cell membrane</keyword>
<evidence type="ECO:0000256" key="1">
    <source>
        <dbReference type="ARBA" id="ARBA00004377"/>
    </source>
</evidence>
<evidence type="ECO:0000313" key="14">
    <source>
        <dbReference type="Proteomes" id="UP000183208"/>
    </source>
</evidence>
<dbReference type="NCBIfam" id="TIGR02532">
    <property type="entry name" value="IV_pilin_GFxxxE"/>
    <property type="match status" value="1"/>
</dbReference>
<evidence type="ECO:0000313" key="13">
    <source>
        <dbReference type="EMBL" id="SEC37775.1"/>
    </source>
</evidence>
<evidence type="ECO:0000256" key="8">
    <source>
        <dbReference type="ARBA" id="ARBA00023136"/>
    </source>
</evidence>
<dbReference type="InterPro" id="IPR045584">
    <property type="entry name" value="Pilin-like"/>
</dbReference>
<accession>A0A1H4S0R2</accession>
<dbReference type="Pfam" id="PF07963">
    <property type="entry name" value="N_methyl"/>
    <property type="match status" value="1"/>
</dbReference>
<dbReference type="InterPro" id="IPR022346">
    <property type="entry name" value="T2SS_GspH"/>
</dbReference>
<dbReference type="OrthoDB" id="8481584at2"/>
<keyword evidence="7 11" id="KW-1133">Transmembrane helix</keyword>
<dbReference type="SUPFAM" id="SSF54523">
    <property type="entry name" value="Pili subunits"/>
    <property type="match status" value="1"/>
</dbReference>
<evidence type="ECO:0000259" key="12">
    <source>
        <dbReference type="Pfam" id="PF12019"/>
    </source>
</evidence>
<evidence type="ECO:0000256" key="4">
    <source>
        <dbReference type="ARBA" id="ARBA00022481"/>
    </source>
</evidence>
<keyword evidence="6 11" id="KW-0812">Transmembrane</keyword>
<dbReference type="EMBL" id="FNTI01000001">
    <property type="protein sequence ID" value="SEC37775.1"/>
    <property type="molecule type" value="Genomic_DNA"/>
</dbReference>
<organism evidence="13 14">
    <name type="scientific">Bradyrhizobium lablabi</name>
    <dbReference type="NCBI Taxonomy" id="722472"/>
    <lineage>
        <taxon>Bacteria</taxon>
        <taxon>Pseudomonadati</taxon>
        <taxon>Pseudomonadota</taxon>
        <taxon>Alphaproteobacteria</taxon>
        <taxon>Hyphomicrobiales</taxon>
        <taxon>Nitrobacteraceae</taxon>
        <taxon>Bradyrhizobium</taxon>
    </lineage>
</organism>
<feature type="domain" description="General secretion pathway GspH" evidence="12">
    <location>
        <begin position="46"/>
        <end position="138"/>
    </location>
</feature>
<comment type="subcellular location">
    <subcellularLocation>
        <location evidence="1">Cell inner membrane</location>
        <topology evidence="1">Single-pass membrane protein</topology>
    </subcellularLocation>
</comment>
<name>A0A1H4S0R2_9BRAD</name>
<keyword evidence="8 11" id="KW-0472">Membrane</keyword>
<sequence>MRRGNNPSAGFTLVELLVVMGIMAVVLVVVLNARPKAAATRVAVTARAVGATLQLARAQAMQSNTETLFRIDTDRLRFGLPRSMHSLPRGMTVAMTVAETERVGDAGGIRFFPDGQSSGGEISLTLEGRSERIAVNWLTGKAQLNR</sequence>
<protein>
    <recommendedName>
        <fullName evidence="2">Type II secretion system protein H</fullName>
    </recommendedName>
    <alternativeName>
        <fullName evidence="10">General secretion pathway protein H</fullName>
    </alternativeName>
</protein>
<evidence type="ECO:0000256" key="6">
    <source>
        <dbReference type="ARBA" id="ARBA00022692"/>
    </source>
</evidence>
<comment type="similarity">
    <text evidence="9">Belongs to the GSP H family.</text>
</comment>
<dbReference type="Pfam" id="PF12019">
    <property type="entry name" value="GspH"/>
    <property type="match status" value="1"/>
</dbReference>
<dbReference type="Proteomes" id="UP000183208">
    <property type="component" value="Unassembled WGS sequence"/>
</dbReference>
<evidence type="ECO:0000256" key="11">
    <source>
        <dbReference type="SAM" id="Phobius"/>
    </source>
</evidence>
<reference evidence="13 14" key="1">
    <citation type="submission" date="2016-10" db="EMBL/GenBank/DDBJ databases">
        <authorList>
            <person name="de Groot N.N."/>
        </authorList>
    </citation>
    <scope>NUCLEOTIDE SEQUENCE [LARGE SCALE GENOMIC DNA]</scope>
    <source>
        <strain evidence="13 14">GAS522</strain>
    </source>
</reference>
<evidence type="ECO:0000256" key="10">
    <source>
        <dbReference type="ARBA" id="ARBA00030775"/>
    </source>
</evidence>
<evidence type="ECO:0000256" key="2">
    <source>
        <dbReference type="ARBA" id="ARBA00021549"/>
    </source>
</evidence>
<dbReference type="InterPro" id="IPR012902">
    <property type="entry name" value="N_methyl_site"/>
</dbReference>
<feature type="transmembrane region" description="Helical" evidence="11">
    <location>
        <begin position="12"/>
        <end position="31"/>
    </location>
</feature>
<dbReference type="GO" id="GO:0015627">
    <property type="term" value="C:type II protein secretion system complex"/>
    <property type="evidence" value="ECO:0007669"/>
    <property type="project" value="InterPro"/>
</dbReference>
<evidence type="ECO:0000256" key="9">
    <source>
        <dbReference type="ARBA" id="ARBA00025772"/>
    </source>
</evidence>
<evidence type="ECO:0000256" key="3">
    <source>
        <dbReference type="ARBA" id="ARBA00022475"/>
    </source>
</evidence>